<gene>
    <name evidence="1" type="ORF">NPIL_600011</name>
</gene>
<accession>A0A8X6TW63</accession>
<reference evidence="1" key="1">
    <citation type="submission" date="2020-08" db="EMBL/GenBank/DDBJ databases">
        <title>Multicomponent nature underlies the extraordinary mechanical properties of spider dragline silk.</title>
        <authorList>
            <person name="Kono N."/>
            <person name="Nakamura H."/>
            <person name="Mori M."/>
            <person name="Yoshida Y."/>
            <person name="Ohtoshi R."/>
            <person name="Malay A.D."/>
            <person name="Moran D.A.P."/>
            <person name="Tomita M."/>
            <person name="Numata K."/>
            <person name="Arakawa K."/>
        </authorList>
    </citation>
    <scope>NUCLEOTIDE SEQUENCE</scope>
</reference>
<evidence type="ECO:0000313" key="1">
    <source>
        <dbReference type="EMBL" id="GFT52872.1"/>
    </source>
</evidence>
<keyword evidence="2" id="KW-1185">Reference proteome</keyword>
<evidence type="ECO:0000313" key="2">
    <source>
        <dbReference type="Proteomes" id="UP000887013"/>
    </source>
</evidence>
<dbReference type="EMBL" id="BMAW01017223">
    <property type="protein sequence ID" value="GFT52872.1"/>
    <property type="molecule type" value="Genomic_DNA"/>
</dbReference>
<dbReference type="Proteomes" id="UP000887013">
    <property type="component" value="Unassembled WGS sequence"/>
</dbReference>
<proteinExistence type="predicted"/>
<protein>
    <submittedName>
        <fullName evidence="1">Uncharacterized protein</fullName>
    </submittedName>
</protein>
<name>A0A8X6TW63_NEPPI</name>
<sequence length="152" mass="16764">MKIEDDASLKFNSYQIRLSCDDSIVHSHVSSLAIHDNSNVVTDSLDSTYNDGSQIRRTAMRRNPTRFLLGPSEDENIRGIESASLLTPIRALWYQNLRVIGQSSSHETTDMSAQQNFFEGAFSSGCLLSSSGVSASCCYTHIGECTFQSVLD</sequence>
<dbReference type="OrthoDB" id="6436613at2759"/>
<organism evidence="1 2">
    <name type="scientific">Nephila pilipes</name>
    <name type="common">Giant wood spider</name>
    <name type="synonym">Nephila maculata</name>
    <dbReference type="NCBI Taxonomy" id="299642"/>
    <lineage>
        <taxon>Eukaryota</taxon>
        <taxon>Metazoa</taxon>
        <taxon>Ecdysozoa</taxon>
        <taxon>Arthropoda</taxon>
        <taxon>Chelicerata</taxon>
        <taxon>Arachnida</taxon>
        <taxon>Araneae</taxon>
        <taxon>Araneomorphae</taxon>
        <taxon>Entelegynae</taxon>
        <taxon>Araneoidea</taxon>
        <taxon>Nephilidae</taxon>
        <taxon>Nephila</taxon>
    </lineage>
</organism>
<dbReference type="AlphaFoldDB" id="A0A8X6TW63"/>
<comment type="caution">
    <text evidence="1">The sequence shown here is derived from an EMBL/GenBank/DDBJ whole genome shotgun (WGS) entry which is preliminary data.</text>
</comment>